<protein>
    <submittedName>
        <fullName evidence="1">Uncharacterized protein</fullName>
    </submittedName>
</protein>
<dbReference type="EMBL" id="AKWF02000096">
    <property type="protein sequence ID" value="EMO61475.1"/>
    <property type="molecule type" value="Genomic_DNA"/>
</dbReference>
<reference evidence="1 2" key="1">
    <citation type="submission" date="2013-01" db="EMBL/GenBank/DDBJ databases">
        <authorList>
            <person name="Harkins D.M."/>
            <person name="Durkin A.S."/>
            <person name="Brinkac L.M."/>
            <person name="Haft D.H."/>
            <person name="Selengut J.D."/>
            <person name="Sanka R."/>
            <person name="DePew J."/>
            <person name="Purushe J."/>
            <person name="Picardeau M."/>
            <person name="Werts C."/>
            <person name="Goarant C."/>
            <person name="Vinetz J.M."/>
            <person name="Sutton G.G."/>
            <person name="Nierman W.C."/>
            <person name="Fouts D.E."/>
        </authorList>
    </citation>
    <scope>NUCLEOTIDE SEQUENCE [LARGE SCALE GENOMIC DNA]</scope>
    <source>
        <strain evidence="1 2">200901868</strain>
    </source>
</reference>
<accession>M6VXA3</accession>
<evidence type="ECO:0000313" key="1">
    <source>
        <dbReference type="EMBL" id="EMO61475.1"/>
    </source>
</evidence>
<organism evidence="1 2">
    <name type="scientific">Leptospira borgpetersenii serovar Pomona str. 200901868</name>
    <dbReference type="NCBI Taxonomy" id="1192866"/>
    <lineage>
        <taxon>Bacteria</taxon>
        <taxon>Pseudomonadati</taxon>
        <taxon>Spirochaetota</taxon>
        <taxon>Spirochaetia</taxon>
        <taxon>Leptospirales</taxon>
        <taxon>Leptospiraceae</taxon>
        <taxon>Leptospira</taxon>
    </lineage>
</organism>
<proteinExistence type="predicted"/>
<dbReference type="Proteomes" id="UP000012159">
    <property type="component" value="Unassembled WGS sequence"/>
</dbReference>
<comment type="caution">
    <text evidence="1">The sequence shown here is derived from an EMBL/GenBank/DDBJ whole genome shotgun (WGS) entry which is preliminary data.</text>
</comment>
<gene>
    <name evidence="1" type="ORF">LEP1GSC133_3262</name>
</gene>
<sequence length="70" mass="8320">MSSTVENEKEFSKSKCPLSIQSKNIKTKLSSFSCIDFTWIQKNSTFYTLQKMELTFRSILFFGTQYRRQM</sequence>
<name>M6VXA3_LEPBO</name>
<dbReference type="AlphaFoldDB" id="M6VXA3"/>
<evidence type="ECO:0000313" key="2">
    <source>
        <dbReference type="Proteomes" id="UP000012159"/>
    </source>
</evidence>